<dbReference type="InterPro" id="IPR029036">
    <property type="entry name" value="P5CR_dimer"/>
</dbReference>
<dbReference type="PIRSF" id="PIRSF000193">
    <property type="entry name" value="Pyrrol-5-carb_rd"/>
    <property type="match status" value="1"/>
</dbReference>
<dbReference type="OrthoDB" id="9805754at2"/>
<dbReference type="SUPFAM" id="SSF48179">
    <property type="entry name" value="6-phosphogluconate dehydrogenase C-terminal domain-like"/>
    <property type="match status" value="1"/>
</dbReference>
<dbReference type="PANTHER" id="PTHR11645:SF53">
    <property type="entry name" value="PYRROLINE-5-CARBOXYLATE REDUCTASE 3"/>
    <property type="match status" value="1"/>
</dbReference>
<sequence>MKIGIIGLGSIGQMLVKAFTRSKAASADSLYVYNRTREKAEAFAKDWPFIVCDSVHECAEKVDVLFLCTKPLDILPVVDEIAKDQTVQAHLVSAAAGVSLGDLASRYAGPVSKLIPTVTSQELHGVSLYCCHRSVSAPDREALISLLDHLGKPEEVNESTIETATILTSSAPGLIAGILEQFAQAGTRHTPELSIEQTRRYLVETLLGTATLLQAENLGFDQLIERVATKGGITQEGLEVLGKFLPTAFDEVFAMTTQKHQLLKDMIAQQQKA</sequence>
<dbReference type="GO" id="GO:0004735">
    <property type="term" value="F:pyrroline-5-carboxylate reductase activity"/>
    <property type="evidence" value="ECO:0007669"/>
    <property type="project" value="InterPro"/>
</dbReference>
<keyword evidence="5" id="KW-1185">Reference proteome</keyword>
<dbReference type="Pfam" id="PF14748">
    <property type="entry name" value="P5CR_dimer"/>
    <property type="match status" value="1"/>
</dbReference>
<evidence type="ECO:0000259" key="2">
    <source>
        <dbReference type="Pfam" id="PF03807"/>
    </source>
</evidence>
<dbReference type="RefSeq" id="WP_122915968.1">
    <property type="nucleotide sequence ID" value="NZ_RHHQ01000003.1"/>
</dbReference>
<dbReference type="InterPro" id="IPR028939">
    <property type="entry name" value="P5C_Rdtase_cat_N"/>
</dbReference>
<dbReference type="GO" id="GO:0055129">
    <property type="term" value="P:L-proline biosynthetic process"/>
    <property type="evidence" value="ECO:0007669"/>
    <property type="project" value="TreeGrafter"/>
</dbReference>
<protein>
    <submittedName>
        <fullName evidence="4">Pyrroline-5-carboxylate reductase</fullName>
    </submittedName>
</protein>
<dbReference type="AlphaFoldDB" id="A0A3M8DVZ0"/>
<comment type="caution">
    <text evidence="4">The sequence shown here is derived from an EMBL/GenBank/DDBJ whole genome shotgun (WGS) entry which is preliminary data.</text>
</comment>
<accession>A0A3M8DVZ0</accession>
<dbReference type="InterPro" id="IPR000304">
    <property type="entry name" value="Pyrroline-COOH_reductase"/>
</dbReference>
<dbReference type="InterPro" id="IPR008927">
    <property type="entry name" value="6-PGluconate_DH-like_C_sf"/>
</dbReference>
<feature type="domain" description="Pyrroline-5-carboxylate reductase catalytic N-terminal" evidence="2">
    <location>
        <begin position="2"/>
        <end position="97"/>
    </location>
</feature>
<proteinExistence type="inferred from homology"/>
<organism evidence="4 5">
    <name type="scientific">Brevibacillus fluminis</name>
    <dbReference type="NCBI Taxonomy" id="511487"/>
    <lineage>
        <taxon>Bacteria</taxon>
        <taxon>Bacillati</taxon>
        <taxon>Bacillota</taxon>
        <taxon>Bacilli</taxon>
        <taxon>Bacillales</taxon>
        <taxon>Paenibacillaceae</taxon>
        <taxon>Brevibacillus</taxon>
    </lineage>
</organism>
<comment type="similarity">
    <text evidence="1">Belongs to the pyrroline-5-carboxylate reductase family.</text>
</comment>
<evidence type="ECO:0000313" key="5">
    <source>
        <dbReference type="Proteomes" id="UP000271031"/>
    </source>
</evidence>
<name>A0A3M8DVZ0_9BACL</name>
<evidence type="ECO:0000256" key="1">
    <source>
        <dbReference type="ARBA" id="ARBA00005525"/>
    </source>
</evidence>
<dbReference type="Pfam" id="PF03807">
    <property type="entry name" value="F420_oxidored"/>
    <property type="match status" value="1"/>
</dbReference>
<evidence type="ECO:0000313" key="4">
    <source>
        <dbReference type="EMBL" id="RNB92262.1"/>
    </source>
</evidence>
<dbReference type="Proteomes" id="UP000271031">
    <property type="component" value="Unassembled WGS sequence"/>
</dbReference>
<feature type="domain" description="Pyrroline-5-carboxylate reductase dimerisation" evidence="3">
    <location>
        <begin position="158"/>
        <end position="261"/>
    </location>
</feature>
<evidence type="ECO:0000259" key="3">
    <source>
        <dbReference type="Pfam" id="PF14748"/>
    </source>
</evidence>
<dbReference type="SUPFAM" id="SSF51735">
    <property type="entry name" value="NAD(P)-binding Rossmann-fold domains"/>
    <property type="match status" value="1"/>
</dbReference>
<dbReference type="EMBL" id="RHHQ01000003">
    <property type="protein sequence ID" value="RNB92262.1"/>
    <property type="molecule type" value="Genomic_DNA"/>
</dbReference>
<dbReference type="Gene3D" id="3.40.50.720">
    <property type="entry name" value="NAD(P)-binding Rossmann-like Domain"/>
    <property type="match status" value="1"/>
</dbReference>
<dbReference type="PANTHER" id="PTHR11645">
    <property type="entry name" value="PYRROLINE-5-CARBOXYLATE REDUCTASE"/>
    <property type="match status" value="1"/>
</dbReference>
<reference evidence="4 5" key="1">
    <citation type="submission" date="2018-10" db="EMBL/GenBank/DDBJ databases">
        <title>Phylogenomics of Brevibacillus.</title>
        <authorList>
            <person name="Dunlap C."/>
        </authorList>
    </citation>
    <scope>NUCLEOTIDE SEQUENCE [LARGE SCALE GENOMIC DNA]</scope>
    <source>
        <strain evidence="4 5">JCM 15716</strain>
    </source>
</reference>
<dbReference type="InterPro" id="IPR036291">
    <property type="entry name" value="NAD(P)-bd_dom_sf"/>
</dbReference>
<dbReference type="Gene3D" id="1.10.3730.10">
    <property type="entry name" value="ProC C-terminal domain-like"/>
    <property type="match status" value="1"/>
</dbReference>
<gene>
    <name evidence="4" type="ORF">EDM56_00745</name>
</gene>